<dbReference type="SUPFAM" id="SSF48264">
    <property type="entry name" value="Cytochrome P450"/>
    <property type="match status" value="2"/>
</dbReference>
<dbReference type="AlphaFoldDB" id="A0A4R0RGI4"/>
<comment type="similarity">
    <text evidence="2">Belongs to the cytochrome P450 family.</text>
</comment>
<dbReference type="PANTHER" id="PTHR24304">
    <property type="entry name" value="CYTOCHROME P450 FAMILY 7"/>
    <property type="match status" value="1"/>
</dbReference>
<dbReference type="Proteomes" id="UP000292702">
    <property type="component" value="Unassembled WGS sequence"/>
</dbReference>
<evidence type="ECO:0000256" key="6">
    <source>
        <dbReference type="SAM" id="MobiDB-lite"/>
    </source>
</evidence>
<name>A0A4R0RGI4_9APHY</name>
<dbReference type="InterPro" id="IPR002403">
    <property type="entry name" value="Cyt_P450_E_grp-IV"/>
</dbReference>
<dbReference type="OrthoDB" id="3366823at2759"/>
<dbReference type="GO" id="GO:0008395">
    <property type="term" value="F:steroid hydroxylase activity"/>
    <property type="evidence" value="ECO:0007669"/>
    <property type="project" value="TreeGrafter"/>
</dbReference>
<proteinExistence type="inferred from homology"/>
<gene>
    <name evidence="7" type="primary">CYP7A1_1</name>
    <name evidence="7" type="ORF">EIP91_000238</name>
</gene>
<comment type="cofactor">
    <cofactor evidence="1">
        <name>heme</name>
        <dbReference type="ChEBI" id="CHEBI:30413"/>
    </cofactor>
</comment>
<keyword evidence="8" id="KW-1185">Reference proteome</keyword>
<evidence type="ECO:0000313" key="8">
    <source>
        <dbReference type="Proteomes" id="UP000292702"/>
    </source>
</evidence>
<dbReference type="GO" id="GO:0016705">
    <property type="term" value="F:oxidoreductase activity, acting on paired donors, with incorporation or reduction of molecular oxygen"/>
    <property type="evidence" value="ECO:0007669"/>
    <property type="project" value="InterPro"/>
</dbReference>
<dbReference type="GO" id="GO:0020037">
    <property type="term" value="F:heme binding"/>
    <property type="evidence" value="ECO:0007669"/>
    <property type="project" value="InterPro"/>
</dbReference>
<dbReference type="GO" id="GO:0005506">
    <property type="term" value="F:iron ion binding"/>
    <property type="evidence" value="ECO:0007669"/>
    <property type="project" value="InterPro"/>
</dbReference>
<dbReference type="PANTHER" id="PTHR24304:SF2">
    <property type="entry name" value="24-HYDROXYCHOLESTEROL 7-ALPHA-HYDROXYLASE"/>
    <property type="match status" value="1"/>
</dbReference>
<dbReference type="InterPro" id="IPR050529">
    <property type="entry name" value="CYP450_sterol_14alpha_dmase"/>
</dbReference>
<evidence type="ECO:0000313" key="7">
    <source>
        <dbReference type="EMBL" id="TCD67371.1"/>
    </source>
</evidence>
<evidence type="ECO:0000256" key="3">
    <source>
        <dbReference type="ARBA" id="ARBA00022617"/>
    </source>
</evidence>
<dbReference type="InterPro" id="IPR036396">
    <property type="entry name" value="Cyt_P450_sf"/>
</dbReference>
<evidence type="ECO:0000256" key="4">
    <source>
        <dbReference type="ARBA" id="ARBA00022723"/>
    </source>
</evidence>
<dbReference type="Pfam" id="PF00067">
    <property type="entry name" value="p450"/>
    <property type="match status" value="2"/>
</dbReference>
<evidence type="ECO:0000256" key="2">
    <source>
        <dbReference type="ARBA" id="ARBA00010617"/>
    </source>
</evidence>
<organism evidence="7 8">
    <name type="scientific">Steccherinum ochraceum</name>
    <dbReference type="NCBI Taxonomy" id="92696"/>
    <lineage>
        <taxon>Eukaryota</taxon>
        <taxon>Fungi</taxon>
        <taxon>Dikarya</taxon>
        <taxon>Basidiomycota</taxon>
        <taxon>Agaricomycotina</taxon>
        <taxon>Agaricomycetes</taxon>
        <taxon>Polyporales</taxon>
        <taxon>Steccherinaceae</taxon>
        <taxon>Steccherinum</taxon>
    </lineage>
</organism>
<feature type="compositionally biased region" description="Basic and acidic residues" evidence="6">
    <location>
        <begin position="1040"/>
        <end position="1049"/>
    </location>
</feature>
<keyword evidence="5" id="KW-0408">Iron</keyword>
<keyword evidence="7" id="KW-0503">Monooxygenase</keyword>
<sequence>MAHHLSYRIGPLGLGQQLLLGRTRTRFFAEATKKHGPLFRVLAAGKTMTYVTSSELIQAIYRDPQTFHFTEIRQEMQVRVFQMPHEVSYSEELSQSFFPAHHRALVPGKIRSLLAAYARFAYSELSARVHTIESLPKGTPLAAGIVSPAAYNAAAKALYGATYHARETMGSFMQFDGVFHMVAGGLPLWLMPSARKGWEDVIEHSVEHVRFLRKSKLPLTDFMEMFIGEGDKHDWSDRVVANILAISLWAVQANTTWAIYWCIVFLLQHPEVPQAVLSELELARSRWISSHPESPLTPETFPEFLQDSPDAFPILTSCIHETLRLRSSSFSIRRVGTPTEFAGYHFDVDDQVVCNTRAVHMDERVYERAQEFVFDRFTDAGKKRAMLSGRSASPPFLPFGGGVSMCEGRHFAMGAMRAFITTLFTFYTVEVAPSSIGQFPEPQMERIGVGLSLRLITAFLSLNHVKTSPQRHCTYPLLTCTQRTSHPSFQDRMADVLTSVQTYASQNPLISTVLALPVVYFTYSLLKPCDPRSPPQVSYWIPWLGSALTMSRDPDEFFKGATEKLGPVFKVKAMGRNTTYVTSPSLIAAVYRDSKTFEFQTIRAKFSINAFSIPPHVVTMPQMTEDYYPAHHRVNAPKNIGSILTRYATYTFRHLRAKSLNFDGASGSLNSLMIMPAYVSAAHAFFSERFPAEKTYADFAKFNDAFHVIAAGLPKFMTAEPRKAWERVADVIEVYVKDEREKGEMTELVEATLNVGDSAGWDDHTMAAMLASDLWAMQANAIFAAYWFVVLLLQHPEDLQRINAEVLAANAKWKTTHPNTPLSETNFPQFMTELADQFPLITSGIMETLRLRTSNFSIRRVTTPTELDGFKFDVDDELICNLRVVHMDEEVHERPYDFVLDRYVDSGKKYSKNGVPVSNHSMPFGGGVSICEGRHFAQAEIKTFIVALLSIATVEVDEDPTATWPDLAMDRIGVGIISPKGDVNVIVNIIIFRHFISMLRHNEYVGSDANSGRIPGAEKATTGHHYISVFPKEGAPTQGKGERKPEEHMPPPTGRGGIADVSPDTSNQFTERLSTFRNSEPHVQDSQSQQPQPLSPAPDSRTVVDTDPFAEPTSAADTMTGATSKDVHGGIGKPGSGMTSAERHHEGSSHRKRNLQGLGQYGNADELFEE</sequence>
<dbReference type="InterPro" id="IPR001128">
    <property type="entry name" value="Cyt_P450"/>
</dbReference>
<evidence type="ECO:0000256" key="1">
    <source>
        <dbReference type="ARBA" id="ARBA00001971"/>
    </source>
</evidence>
<keyword evidence="3" id="KW-0349">Heme</keyword>
<keyword evidence="4" id="KW-0479">Metal-binding</keyword>
<protein>
    <submittedName>
        <fullName evidence="7">Cholesterol 7-alpha-monooxygenase</fullName>
    </submittedName>
</protein>
<keyword evidence="7" id="KW-0560">Oxidoreductase</keyword>
<feature type="region of interest" description="Disordered" evidence="6">
    <location>
        <begin position="1078"/>
        <end position="1170"/>
    </location>
</feature>
<dbReference type="PRINTS" id="PR00465">
    <property type="entry name" value="EP450IV"/>
</dbReference>
<accession>A0A4R0RGI4</accession>
<reference evidence="7 8" key="1">
    <citation type="submission" date="2018-11" db="EMBL/GenBank/DDBJ databases">
        <title>Genome assembly of Steccherinum ochraceum LE-BIN_3174, the white-rot fungus of the Steccherinaceae family (The Residual Polyporoid clade, Polyporales, Basidiomycota).</title>
        <authorList>
            <person name="Fedorova T.V."/>
            <person name="Glazunova O.A."/>
            <person name="Landesman E.O."/>
            <person name="Moiseenko K.V."/>
            <person name="Psurtseva N.V."/>
            <person name="Savinova O.S."/>
            <person name="Shakhova N.V."/>
            <person name="Tyazhelova T.V."/>
            <person name="Vasina D.V."/>
        </authorList>
    </citation>
    <scope>NUCLEOTIDE SEQUENCE [LARGE SCALE GENOMIC DNA]</scope>
    <source>
        <strain evidence="7 8">LE-BIN_3174</strain>
    </source>
</reference>
<evidence type="ECO:0000256" key="5">
    <source>
        <dbReference type="ARBA" id="ARBA00023004"/>
    </source>
</evidence>
<feature type="compositionally biased region" description="Low complexity" evidence="6">
    <location>
        <begin position="1084"/>
        <end position="1100"/>
    </location>
</feature>
<dbReference type="EMBL" id="RWJN01000100">
    <property type="protein sequence ID" value="TCD67371.1"/>
    <property type="molecule type" value="Genomic_DNA"/>
</dbReference>
<dbReference type="Gene3D" id="1.10.630.10">
    <property type="entry name" value="Cytochrome P450"/>
    <property type="match status" value="2"/>
</dbReference>
<dbReference type="STRING" id="92696.A0A4R0RGI4"/>
<feature type="region of interest" description="Disordered" evidence="6">
    <location>
        <begin position="1023"/>
        <end position="1066"/>
    </location>
</feature>
<comment type="caution">
    <text evidence="7">The sequence shown here is derived from an EMBL/GenBank/DDBJ whole genome shotgun (WGS) entry which is preliminary data.</text>
</comment>